<feature type="region of interest" description="Disordered" evidence="1">
    <location>
        <begin position="130"/>
        <end position="156"/>
    </location>
</feature>
<evidence type="ECO:0000256" key="1">
    <source>
        <dbReference type="SAM" id="MobiDB-lite"/>
    </source>
</evidence>
<reference evidence="2" key="1">
    <citation type="journal article" date="2020" name="Nature">
        <title>Giant virus diversity and host interactions through global metagenomics.</title>
        <authorList>
            <person name="Schulz F."/>
            <person name="Roux S."/>
            <person name="Paez-Espino D."/>
            <person name="Jungbluth S."/>
            <person name="Walsh D.A."/>
            <person name="Denef V.J."/>
            <person name="McMahon K.D."/>
            <person name="Konstantinidis K.T."/>
            <person name="Eloe-Fadrosh E.A."/>
            <person name="Kyrpides N.C."/>
            <person name="Woyke T."/>
        </authorList>
    </citation>
    <scope>NUCLEOTIDE SEQUENCE</scope>
    <source>
        <strain evidence="2">GVMAG-M-3300010158-60</strain>
    </source>
</reference>
<feature type="compositionally biased region" description="Polar residues" evidence="1">
    <location>
        <begin position="130"/>
        <end position="152"/>
    </location>
</feature>
<dbReference type="PANTHER" id="PTHR40743:SF1">
    <property type="entry name" value="POSSIBLE GLYCOSYLTRANSFERASE"/>
    <property type="match status" value="1"/>
</dbReference>
<accession>A0A6C0BBT5</accession>
<evidence type="ECO:0008006" key="3">
    <source>
        <dbReference type="Google" id="ProtNLM"/>
    </source>
</evidence>
<name>A0A6C0BBT5_9ZZZZ</name>
<organism evidence="2">
    <name type="scientific">viral metagenome</name>
    <dbReference type="NCBI Taxonomy" id="1070528"/>
    <lineage>
        <taxon>unclassified sequences</taxon>
        <taxon>metagenomes</taxon>
        <taxon>organismal metagenomes</taxon>
    </lineage>
</organism>
<dbReference type="PANTHER" id="PTHR40743">
    <property type="entry name" value="NUCLEOTIDE-DIPHOSPHO-SUGAR TRANSFERASE CONTAINING PROTEIN"/>
    <property type="match status" value="1"/>
</dbReference>
<proteinExistence type="predicted"/>
<dbReference type="EMBL" id="MN739110">
    <property type="protein sequence ID" value="QHS89452.1"/>
    <property type="molecule type" value="Genomic_DNA"/>
</dbReference>
<sequence length="1033" mass="116542">MWGKHPKTGKPIRILQTETCISRDRKTIAWVPAQQIEEAAWERWDVGSIGLKNLTKKTDVLILCDPVELAENVAWFRTGQWQPYSMILTSKEVLDILGEEELKELGIGNMICLEEVHELYPFVCAGPSPSTNDAGPSPSTNDAGPGPSTSTGGKWDGTAEDAALLASLLLRKYRALGLTSNNGRNIKVEPLTPPPQLWMITQFFKAKKADRMAEITTCLAKNLLCPYVDKTILLTEEDMTSHIPPVSPEKVLQEVVKKRLTYAMVIKWIAEKAPSGTICVFANSDIYLDNTWSAVWSTKLEGRFLSLLRYEAVTGVPDEEHQLFGPRPDSQDTWVILSDSVKAKTWKYEDLDFPFGKAGCDNAINMEMLRAGFLVTNPALTIKTHHIHVSPLRTYDKTDIVDKNMYFYIKPTGLHDMNPLFMPPPTHTLPVASFSRPVRGPIQNHLRTFCTMVSKADDQIFTYGSDNKYTATEPIKIYENTGVFQTNTGLAYTYDSIYVGKSKAAADAWNKSTVSKLRPSLPVEIGLIAPLPDTFMRNPLNFILRYISNILILREKAGGKGEFWLPRSKPFMDAIQIFNWGQKEVPVIPRDEGVQTYCEKAYIMLPTDNNLISREQITLLRRHLIVRKEGGASHWLSEKEKEKRTVVFFDETYCNREFIRKIEGNYNVDVIWPENTSIETLVAKLSGAYRLIAASANMGWSWILPTGSTVIEIQNEMMPNAEGLHLACASELVHLLILAPKGQVTENVRNILVEQILTPVPSAIDTNLPLLIIPKKPVSDFYYHSGDSFREMAVMWAEKGYVRIIEDSHAHHVWLHGIGNTLLYDRPTYKWLENAPPEERRFVKALFGNPAPVLGGKAWSFWPRRPALVEELAPKATATWSERLQRLVFYGRTENDTQRKHRPIEWLNACSAFSMPDGLAKYPYTQREYLEKLGQAKFGLCLPGFGLKCHREVECMAMGCVPIVSPGVDISGYANPPVEGVHYFKAETPEDAQRLSEETDEATWIKMSEACKAWWLANSSCDGMWALTQSLLK</sequence>
<protein>
    <recommendedName>
        <fullName evidence="3">Glycosyltransferase</fullName>
    </recommendedName>
</protein>
<dbReference type="AlphaFoldDB" id="A0A6C0BBT5"/>
<evidence type="ECO:0000313" key="2">
    <source>
        <dbReference type="EMBL" id="QHS89452.1"/>
    </source>
</evidence>